<feature type="domain" description="DinB-like" evidence="1">
    <location>
        <begin position="17"/>
        <end position="166"/>
    </location>
</feature>
<dbReference type="Gene3D" id="1.20.120.450">
    <property type="entry name" value="dinb family like domain"/>
    <property type="match status" value="1"/>
</dbReference>
<evidence type="ECO:0000259" key="1">
    <source>
        <dbReference type="Pfam" id="PF12867"/>
    </source>
</evidence>
<evidence type="ECO:0000313" key="2">
    <source>
        <dbReference type="EMBL" id="MFD1219931.1"/>
    </source>
</evidence>
<dbReference type="RefSeq" id="WP_079909339.1">
    <property type="nucleotide sequence ID" value="NZ_BAABJG010000055.1"/>
</dbReference>
<gene>
    <name evidence="2" type="ORF">ACFQ4B_07360</name>
</gene>
<dbReference type="Pfam" id="PF12867">
    <property type="entry name" value="DinB_2"/>
    <property type="match status" value="1"/>
</dbReference>
<name>A0ABW3UJ97_9BACL</name>
<sequence length="177" mass="20145">MNANEIVNSMETLTGHYLEELERYPLEQLKQQPGEEEWSLGQMYVHLINSALYMQLRNADTCLTSKEPVHTGEGKTDAGKAVFDLGGFPPIQIKAPASPQYTPSQPESKEQIVDGMRAVIRRMKELEPLLADANLSHTAQHPRLGALNAREWFALVEMHYRHHLLQKDRLKAYLARV</sequence>
<accession>A0ABW3UJ97</accession>
<keyword evidence="3" id="KW-1185">Reference proteome</keyword>
<dbReference type="SUPFAM" id="SSF109854">
    <property type="entry name" value="DinB/YfiT-like putative metalloenzymes"/>
    <property type="match status" value="1"/>
</dbReference>
<reference evidence="3" key="1">
    <citation type="journal article" date="2019" name="Int. J. Syst. Evol. Microbiol.">
        <title>The Global Catalogue of Microorganisms (GCM) 10K type strain sequencing project: providing services to taxonomists for standard genome sequencing and annotation.</title>
        <authorList>
            <consortium name="The Broad Institute Genomics Platform"/>
            <consortium name="The Broad Institute Genome Sequencing Center for Infectious Disease"/>
            <person name="Wu L."/>
            <person name="Ma J."/>
        </authorList>
    </citation>
    <scope>NUCLEOTIDE SEQUENCE [LARGE SCALE GENOMIC DNA]</scope>
    <source>
        <strain evidence="3">CCUG 53270</strain>
    </source>
</reference>
<dbReference type="EMBL" id="JBHTLU010000012">
    <property type="protein sequence ID" value="MFD1219931.1"/>
    <property type="molecule type" value="Genomic_DNA"/>
</dbReference>
<proteinExistence type="predicted"/>
<dbReference type="InterPro" id="IPR024775">
    <property type="entry name" value="DinB-like"/>
</dbReference>
<organism evidence="2 3">
    <name type="scientific">Paenibacillus vulneris</name>
    <dbReference type="NCBI Taxonomy" id="1133364"/>
    <lineage>
        <taxon>Bacteria</taxon>
        <taxon>Bacillati</taxon>
        <taxon>Bacillota</taxon>
        <taxon>Bacilli</taxon>
        <taxon>Bacillales</taxon>
        <taxon>Paenibacillaceae</taxon>
        <taxon>Paenibacillus</taxon>
    </lineage>
</organism>
<dbReference type="InterPro" id="IPR034660">
    <property type="entry name" value="DinB/YfiT-like"/>
</dbReference>
<comment type="caution">
    <text evidence="2">The sequence shown here is derived from an EMBL/GenBank/DDBJ whole genome shotgun (WGS) entry which is preliminary data.</text>
</comment>
<evidence type="ECO:0000313" key="3">
    <source>
        <dbReference type="Proteomes" id="UP001597180"/>
    </source>
</evidence>
<dbReference type="Proteomes" id="UP001597180">
    <property type="component" value="Unassembled WGS sequence"/>
</dbReference>
<protein>
    <submittedName>
        <fullName evidence="2">DinB family protein</fullName>
    </submittedName>
</protein>